<comment type="similarity">
    <text evidence="1 3">Belongs to the TPP enzyme family.</text>
</comment>
<organism evidence="7 8">
    <name type="scientific">Candidatus Roizmanbacteria bacterium GW2011_GWC2_37_13</name>
    <dbReference type="NCBI Taxonomy" id="1618486"/>
    <lineage>
        <taxon>Bacteria</taxon>
        <taxon>Candidatus Roizmaniibacteriota</taxon>
    </lineage>
</organism>
<feature type="domain" description="Thiamine pyrophosphate enzyme TPP-binding" evidence="5">
    <location>
        <begin position="396"/>
        <end position="547"/>
    </location>
</feature>
<dbReference type="Pfam" id="PF02775">
    <property type="entry name" value="TPP_enzyme_C"/>
    <property type="match status" value="1"/>
</dbReference>
<accession>A0A0G0G9R2</accession>
<dbReference type="InterPro" id="IPR011766">
    <property type="entry name" value="TPP_enzyme_TPP-bd"/>
</dbReference>
<evidence type="ECO:0000313" key="7">
    <source>
        <dbReference type="EMBL" id="KKQ26712.1"/>
    </source>
</evidence>
<gene>
    <name evidence="7" type="ORF">US40_C0001G0061</name>
</gene>
<dbReference type="GO" id="GO:0003984">
    <property type="term" value="F:acetolactate synthase activity"/>
    <property type="evidence" value="ECO:0007669"/>
    <property type="project" value="TreeGrafter"/>
</dbReference>
<proteinExistence type="inferred from homology"/>
<dbReference type="Proteomes" id="UP000034917">
    <property type="component" value="Unassembled WGS sequence"/>
</dbReference>
<dbReference type="InterPro" id="IPR045229">
    <property type="entry name" value="TPP_enz"/>
</dbReference>
<dbReference type="PANTHER" id="PTHR18968:SF142">
    <property type="entry name" value="ACETOLACTATE SYNTHASE"/>
    <property type="match status" value="1"/>
</dbReference>
<keyword evidence="2 3" id="KW-0786">Thiamine pyrophosphate</keyword>
<dbReference type="GO" id="GO:0030976">
    <property type="term" value="F:thiamine pyrophosphate binding"/>
    <property type="evidence" value="ECO:0007669"/>
    <property type="project" value="InterPro"/>
</dbReference>
<dbReference type="GO" id="GO:0005948">
    <property type="term" value="C:acetolactate synthase complex"/>
    <property type="evidence" value="ECO:0007669"/>
    <property type="project" value="TreeGrafter"/>
</dbReference>
<dbReference type="SUPFAM" id="SSF52467">
    <property type="entry name" value="DHS-like NAD/FAD-binding domain"/>
    <property type="match status" value="1"/>
</dbReference>
<dbReference type="Pfam" id="PF02776">
    <property type="entry name" value="TPP_enzyme_N"/>
    <property type="match status" value="1"/>
</dbReference>
<dbReference type="GO" id="GO:0009099">
    <property type="term" value="P:L-valine biosynthetic process"/>
    <property type="evidence" value="ECO:0007669"/>
    <property type="project" value="TreeGrafter"/>
</dbReference>
<evidence type="ECO:0000256" key="3">
    <source>
        <dbReference type="RuleBase" id="RU362132"/>
    </source>
</evidence>
<dbReference type="GO" id="GO:0050660">
    <property type="term" value="F:flavin adenine dinucleotide binding"/>
    <property type="evidence" value="ECO:0007669"/>
    <property type="project" value="TreeGrafter"/>
</dbReference>
<dbReference type="EMBL" id="LBSV01000001">
    <property type="protein sequence ID" value="KKQ26712.1"/>
    <property type="molecule type" value="Genomic_DNA"/>
</dbReference>
<dbReference type="CDD" id="cd07035">
    <property type="entry name" value="TPP_PYR_POX_like"/>
    <property type="match status" value="1"/>
</dbReference>
<evidence type="ECO:0000259" key="5">
    <source>
        <dbReference type="Pfam" id="PF02775"/>
    </source>
</evidence>
<evidence type="ECO:0000259" key="6">
    <source>
        <dbReference type="Pfam" id="PF02776"/>
    </source>
</evidence>
<dbReference type="GO" id="GO:0009097">
    <property type="term" value="P:isoleucine biosynthetic process"/>
    <property type="evidence" value="ECO:0007669"/>
    <property type="project" value="TreeGrafter"/>
</dbReference>
<evidence type="ECO:0000256" key="1">
    <source>
        <dbReference type="ARBA" id="ARBA00007812"/>
    </source>
</evidence>
<dbReference type="InterPro" id="IPR012000">
    <property type="entry name" value="Thiamin_PyroP_enz_cen_dom"/>
</dbReference>
<dbReference type="Gene3D" id="3.40.50.970">
    <property type="match status" value="2"/>
</dbReference>
<dbReference type="InterPro" id="IPR012001">
    <property type="entry name" value="Thiamin_PyroP_enz_TPP-bd_dom"/>
</dbReference>
<evidence type="ECO:0000313" key="8">
    <source>
        <dbReference type="Proteomes" id="UP000034917"/>
    </source>
</evidence>
<dbReference type="FunFam" id="3.40.50.970:FF:000007">
    <property type="entry name" value="Acetolactate synthase"/>
    <property type="match status" value="1"/>
</dbReference>
<dbReference type="SUPFAM" id="SSF52518">
    <property type="entry name" value="Thiamin diphosphate-binding fold (THDP-binding)"/>
    <property type="match status" value="2"/>
</dbReference>
<evidence type="ECO:0000259" key="4">
    <source>
        <dbReference type="Pfam" id="PF00205"/>
    </source>
</evidence>
<comment type="caution">
    <text evidence="7">The sequence shown here is derived from an EMBL/GenBank/DDBJ whole genome shotgun (WGS) entry which is preliminary data.</text>
</comment>
<feature type="domain" description="Thiamine pyrophosphate enzyme central" evidence="4">
    <location>
        <begin position="197"/>
        <end position="333"/>
    </location>
</feature>
<dbReference type="Pfam" id="PF00205">
    <property type="entry name" value="TPP_enzyme_M"/>
    <property type="match status" value="1"/>
</dbReference>
<dbReference type="PATRIC" id="fig|1618486.3.peg.62"/>
<reference evidence="7 8" key="1">
    <citation type="journal article" date="2015" name="Nature">
        <title>rRNA introns, odd ribosomes, and small enigmatic genomes across a large radiation of phyla.</title>
        <authorList>
            <person name="Brown C.T."/>
            <person name="Hug L.A."/>
            <person name="Thomas B.C."/>
            <person name="Sharon I."/>
            <person name="Castelle C.J."/>
            <person name="Singh A."/>
            <person name="Wilkins M.J."/>
            <person name="Williams K.H."/>
            <person name="Banfield J.F."/>
        </authorList>
    </citation>
    <scope>NUCLEOTIDE SEQUENCE [LARGE SCALE GENOMIC DNA]</scope>
</reference>
<protein>
    <submittedName>
        <fullName evidence="7">Thiamine pyrophosphate central domain-containing protein</fullName>
    </submittedName>
</protein>
<dbReference type="GO" id="GO:0000287">
    <property type="term" value="F:magnesium ion binding"/>
    <property type="evidence" value="ECO:0007669"/>
    <property type="project" value="InterPro"/>
</dbReference>
<dbReference type="Gene3D" id="3.40.50.1220">
    <property type="entry name" value="TPP-binding domain"/>
    <property type="match status" value="1"/>
</dbReference>
<dbReference type="InterPro" id="IPR029035">
    <property type="entry name" value="DHS-like_NAD/FAD-binding_dom"/>
</dbReference>
<dbReference type="InterPro" id="IPR029061">
    <property type="entry name" value="THDP-binding"/>
</dbReference>
<dbReference type="PANTHER" id="PTHR18968">
    <property type="entry name" value="THIAMINE PYROPHOSPHATE ENZYMES"/>
    <property type="match status" value="1"/>
</dbReference>
<sequence length="594" mass="67005">MLLSDFVIDFLVKNGLKDIFLVSGGGIMYLLDSIARNKKINYISNYHEQASAISAEGYSRVTAKPGVCLVTTGPGSTNAVTGVAGAWVESIPMVVISGQVKRETIADYTKLRQLGVQEINIIDIVKKITKYSKEVIDPNLIAYELERAFFEATDGRPGPVWLSIPLDVQNTVINEKNLKHFKPLSVKQKNASLIKQVKETVELMKKSRRPLLAVGFGIRLAQGEKLLYKLMDKLRIPVVHNINSVDLVNEDHPLNIGLFGPHGHRRANFAVQNCDFLLTIGSGLDINETGFNFKDFARKAKKIGINIDKAELEKANVMLDLPIVADAGEFMGSLLKEIKGEKFNFSKKWFEVCLYWKDKYPTIIKEYFRDKEHVNSYVFMDVLSDITNPTDVLTTGIGQDVVAFYQAFKIKKGQRAFANKHFGGMGWCLPLTIGACVGNKKSRTVCVTGDGSIQFNIQELNTIDYYRLPIKIFVFSNKGYKSIRDTQNNLFEGRLVGADETSGVQNPNFKKISEGYNLKYGYIKNNEELKKKISEALEFKGPTLYEVNIAFDQPRIPKSVTYRNKDGQLKSRPLEDLWPLLSREELKKNMTFFK</sequence>
<evidence type="ECO:0000256" key="2">
    <source>
        <dbReference type="ARBA" id="ARBA00023052"/>
    </source>
</evidence>
<name>A0A0G0G9R2_9BACT</name>
<dbReference type="CDD" id="cd00568">
    <property type="entry name" value="TPP_enzymes"/>
    <property type="match status" value="1"/>
</dbReference>
<feature type="domain" description="Thiamine pyrophosphate enzyme N-terminal TPP-binding" evidence="6">
    <location>
        <begin position="3"/>
        <end position="113"/>
    </location>
</feature>
<dbReference type="AlphaFoldDB" id="A0A0G0G9R2"/>